<dbReference type="AlphaFoldDB" id="L8MXU9"/>
<protein>
    <submittedName>
        <fullName evidence="1">Uncharacterized protein</fullName>
    </submittedName>
</protein>
<proteinExistence type="predicted"/>
<accession>L8MXU9</accession>
<keyword evidence="2" id="KW-1185">Reference proteome</keyword>
<organism evidence="1 2">
    <name type="scientific">Pseudanabaena biceps PCC 7429</name>
    <dbReference type="NCBI Taxonomy" id="927668"/>
    <lineage>
        <taxon>Bacteria</taxon>
        <taxon>Bacillati</taxon>
        <taxon>Cyanobacteriota</taxon>
        <taxon>Cyanophyceae</taxon>
        <taxon>Pseudanabaenales</taxon>
        <taxon>Pseudanabaenaceae</taxon>
        <taxon>Pseudanabaena</taxon>
    </lineage>
</organism>
<dbReference type="Proteomes" id="UP000011201">
    <property type="component" value="Unassembled WGS sequence"/>
</dbReference>
<name>L8MXU9_9CYAN</name>
<comment type="caution">
    <text evidence="1">The sequence shown here is derived from an EMBL/GenBank/DDBJ whole genome shotgun (WGS) entry which is preliminary data.</text>
</comment>
<evidence type="ECO:0000313" key="2">
    <source>
        <dbReference type="Proteomes" id="UP000011201"/>
    </source>
</evidence>
<sequence>MLKYLFGLDATVLLISSKKQSAKGNENETEANARQNWFYHKYLLNSLILFSLTSVRVKRSTILQCEPYSPLRGCRLSGKILVLLIVGASGTTTGGFGVSPSPVGVFD</sequence>
<reference evidence="1 2" key="1">
    <citation type="journal article" date="2013" name="Proc. Natl. Acad. Sci. U.S.A.">
        <title>Improving the coverage of the cyanobacterial phylum using diversity-driven genome sequencing.</title>
        <authorList>
            <person name="Shih P.M."/>
            <person name="Wu D."/>
            <person name="Latifi A."/>
            <person name="Axen S.D."/>
            <person name="Fewer D.P."/>
            <person name="Talla E."/>
            <person name="Calteau A."/>
            <person name="Cai F."/>
            <person name="Tandeau de Marsac N."/>
            <person name="Rippka R."/>
            <person name="Herdman M."/>
            <person name="Sivonen K."/>
            <person name="Coursin T."/>
            <person name="Laurent T."/>
            <person name="Goodwin L."/>
            <person name="Nolan M."/>
            <person name="Davenport K.W."/>
            <person name="Han C.S."/>
            <person name="Rubin E.M."/>
            <person name="Eisen J.A."/>
            <person name="Woyke T."/>
            <person name="Gugger M."/>
            <person name="Kerfeld C.A."/>
        </authorList>
    </citation>
    <scope>NUCLEOTIDE SEQUENCE [LARGE SCALE GENOMIC DNA]</scope>
    <source>
        <strain evidence="1 2">PCC 7429</strain>
    </source>
</reference>
<dbReference type="EMBL" id="ALWB01000189">
    <property type="protein sequence ID" value="ELS31275.1"/>
    <property type="molecule type" value="Genomic_DNA"/>
</dbReference>
<evidence type="ECO:0000313" key="1">
    <source>
        <dbReference type="EMBL" id="ELS31275.1"/>
    </source>
</evidence>
<gene>
    <name evidence="1" type="ORF">Pse7429DRAFT_3593</name>
</gene>